<evidence type="ECO:0008006" key="3">
    <source>
        <dbReference type="Google" id="ProtNLM"/>
    </source>
</evidence>
<dbReference type="Proteomes" id="UP000260814">
    <property type="component" value="Unassembled WGS sequence"/>
</dbReference>
<comment type="caution">
    <text evidence="1">The sequence shown here is derived from an EMBL/GenBank/DDBJ whole genome shotgun (WGS) entry which is preliminary data.</text>
</comment>
<protein>
    <recommendedName>
        <fullName evidence="3">ASCH domain-containing protein</fullName>
    </recommendedName>
</protein>
<name>A0A3E4Z777_9BACT</name>
<proteinExistence type="predicted"/>
<dbReference type="AlphaFoldDB" id="A0A3E4Z777"/>
<evidence type="ECO:0000313" key="1">
    <source>
        <dbReference type="EMBL" id="RGM90386.1"/>
    </source>
</evidence>
<evidence type="ECO:0000313" key="2">
    <source>
        <dbReference type="Proteomes" id="UP000260814"/>
    </source>
</evidence>
<gene>
    <name evidence="1" type="ORF">DXB87_10825</name>
</gene>
<reference evidence="1 2" key="1">
    <citation type="submission" date="2018-08" db="EMBL/GenBank/DDBJ databases">
        <title>A genome reference for cultivated species of the human gut microbiota.</title>
        <authorList>
            <person name="Zou Y."/>
            <person name="Xue W."/>
            <person name="Luo G."/>
        </authorList>
    </citation>
    <scope>NUCLEOTIDE SEQUENCE [LARGE SCALE GENOMIC DNA]</scope>
    <source>
        <strain evidence="1 2">OM06-2</strain>
    </source>
</reference>
<sequence>MNMKSKKVMKKTYVLMLSQSFPTKHPRSGNPTGFRKKFLSGEKRHTIRTNFPLWAKRIHEVQQGEAVISVRQWEARPYFSRQITIGCLTAESGTGIQKLTFQLDRDGCASFNFFDIDGKYPELKELAANDGLSVDDWKEWFRGYDFSKPMAVIQFGKFRY</sequence>
<organism evidence="1 2">
    <name type="scientific">Phocaeicola plebeius</name>
    <dbReference type="NCBI Taxonomy" id="310297"/>
    <lineage>
        <taxon>Bacteria</taxon>
        <taxon>Pseudomonadati</taxon>
        <taxon>Bacteroidota</taxon>
        <taxon>Bacteroidia</taxon>
        <taxon>Bacteroidales</taxon>
        <taxon>Bacteroidaceae</taxon>
        <taxon>Phocaeicola</taxon>
    </lineage>
</organism>
<accession>A0A3E4Z777</accession>
<dbReference type="EMBL" id="QSTW01000013">
    <property type="protein sequence ID" value="RGM90386.1"/>
    <property type="molecule type" value="Genomic_DNA"/>
</dbReference>